<keyword evidence="2" id="KW-1185">Reference proteome</keyword>
<gene>
    <name evidence="1" type="ORF">SAMN05216275_15056</name>
</gene>
<evidence type="ECO:0000313" key="1">
    <source>
        <dbReference type="EMBL" id="SFL05856.1"/>
    </source>
</evidence>
<protein>
    <submittedName>
        <fullName evidence="1">Uncharacterized protein</fullName>
    </submittedName>
</protein>
<reference evidence="2" key="1">
    <citation type="submission" date="2016-10" db="EMBL/GenBank/DDBJ databases">
        <authorList>
            <person name="Varghese N."/>
            <person name="Submissions S."/>
        </authorList>
    </citation>
    <scope>NUCLEOTIDE SEQUENCE [LARGE SCALE GENOMIC DNA]</scope>
    <source>
        <strain evidence="2">CGMCC 4.2126</strain>
    </source>
</reference>
<sequence length="180" mass="20063">MSRDETPVVHTKQMEVEVEDCSAVYLLDREDYEAGAGLDDSPTHSIGLIEVEGKGIACLNIAAQWGEVPFTVAVADRDPGAHFDGYEDIVEISFESTSGELLLAGWQTDWDDEKAHSLPPLPAGPGPYRLRYHTQGDMESWSIDGYYLQIWPAPQHDPAVLKNTSQFLQYLLNPKAWKSQ</sequence>
<name>A0A1I4EN05_9ACTN</name>
<proteinExistence type="predicted"/>
<dbReference type="Proteomes" id="UP000199111">
    <property type="component" value="Unassembled WGS sequence"/>
</dbReference>
<dbReference type="AlphaFoldDB" id="A0A1I4EN05"/>
<organism evidence="1 2">
    <name type="scientific">Streptosporangium canum</name>
    <dbReference type="NCBI Taxonomy" id="324952"/>
    <lineage>
        <taxon>Bacteria</taxon>
        <taxon>Bacillati</taxon>
        <taxon>Actinomycetota</taxon>
        <taxon>Actinomycetes</taxon>
        <taxon>Streptosporangiales</taxon>
        <taxon>Streptosporangiaceae</taxon>
        <taxon>Streptosporangium</taxon>
    </lineage>
</organism>
<accession>A0A1I4EN05</accession>
<dbReference type="EMBL" id="FOQY01000050">
    <property type="protein sequence ID" value="SFL05856.1"/>
    <property type="molecule type" value="Genomic_DNA"/>
</dbReference>
<evidence type="ECO:0000313" key="2">
    <source>
        <dbReference type="Proteomes" id="UP000199111"/>
    </source>
</evidence>